<dbReference type="InterPro" id="IPR000916">
    <property type="entry name" value="Bet_v_I/MLP"/>
</dbReference>
<dbReference type="SUPFAM" id="SSF55961">
    <property type="entry name" value="Bet v1-like"/>
    <property type="match status" value="1"/>
</dbReference>
<organism evidence="3">
    <name type="scientific">Manihot esculenta</name>
    <name type="common">Cassava</name>
    <name type="synonym">Jatropha manihot</name>
    <dbReference type="NCBI Taxonomy" id="3983"/>
    <lineage>
        <taxon>Eukaryota</taxon>
        <taxon>Viridiplantae</taxon>
        <taxon>Streptophyta</taxon>
        <taxon>Embryophyta</taxon>
        <taxon>Tracheophyta</taxon>
        <taxon>Spermatophyta</taxon>
        <taxon>Magnoliopsida</taxon>
        <taxon>eudicotyledons</taxon>
        <taxon>Gunneridae</taxon>
        <taxon>Pentapetalae</taxon>
        <taxon>rosids</taxon>
        <taxon>fabids</taxon>
        <taxon>Malpighiales</taxon>
        <taxon>Euphorbiaceae</taxon>
        <taxon>Crotonoideae</taxon>
        <taxon>Manihoteae</taxon>
        <taxon>Manihot</taxon>
    </lineage>
</organism>
<dbReference type="Gene3D" id="3.30.530.20">
    <property type="match status" value="1"/>
</dbReference>
<feature type="domain" description="Bet v I/Major latex protein" evidence="2">
    <location>
        <begin position="6"/>
        <end position="151"/>
    </location>
</feature>
<dbReference type="PANTHER" id="PTHR31338:SF21">
    <property type="entry name" value="BET V I_MAJOR LATEX PROTEIN DOMAIN-CONTAINING PROTEIN"/>
    <property type="match status" value="1"/>
</dbReference>
<protein>
    <recommendedName>
        <fullName evidence="2">Bet v I/Major latex protein domain-containing protein</fullName>
    </recommendedName>
</protein>
<dbReference type="PANTHER" id="PTHR31338">
    <property type="entry name" value="POLYKETIDE CYCLASE/DEHYDRASE AND LIPID TRANSPORT SUPERFAMILY PROTEIN"/>
    <property type="match status" value="1"/>
</dbReference>
<dbReference type="Pfam" id="PF00407">
    <property type="entry name" value="Bet_v_1"/>
    <property type="match status" value="1"/>
</dbReference>
<dbReference type="STRING" id="3983.A0A2C9U2L7"/>
<evidence type="ECO:0000313" key="3">
    <source>
        <dbReference type="EMBL" id="OAY23878.1"/>
    </source>
</evidence>
<comment type="similarity">
    <text evidence="1">Belongs to the MLP family.</text>
</comment>
<dbReference type="InterPro" id="IPR023393">
    <property type="entry name" value="START-like_dom_sf"/>
</dbReference>
<evidence type="ECO:0000259" key="2">
    <source>
        <dbReference type="SMART" id="SM01037"/>
    </source>
</evidence>
<gene>
    <name evidence="3" type="ORF">MANES_18G114800</name>
</gene>
<dbReference type="EMBL" id="CM004404">
    <property type="protein sequence ID" value="OAY23878.1"/>
    <property type="molecule type" value="Genomic_DNA"/>
</dbReference>
<sequence>MYKWLQINNKIFSVNDCKQKFLNLWKEQAHQVPNHTPTNIQGVHLHEGDWNTHGCIKIWKYNIEGRSEIFKEKTEVDEEKKVVTIIGLEGDAFKLYKVYTAIWELTSNGEGSLTKLTLEYEKLNEDVPVPNNYLDLIISMTKDIDEEITKIILN</sequence>
<name>A0A2C9U2L7_MANES</name>
<reference evidence="3" key="1">
    <citation type="submission" date="2016-02" db="EMBL/GenBank/DDBJ databases">
        <title>WGS assembly of Manihot esculenta.</title>
        <authorList>
            <person name="Bredeson J.V."/>
            <person name="Prochnik S.E."/>
            <person name="Lyons J.B."/>
            <person name="Schmutz J."/>
            <person name="Grimwood J."/>
            <person name="Vrebalov J."/>
            <person name="Bart R.S."/>
            <person name="Amuge T."/>
            <person name="Ferguson M.E."/>
            <person name="Green R."/>
            <person name="Putnam N."/>
            <person name="Stites J."/>
            <person name="Rounsley S."/>
            <person name="Rokhsar D.S."/>
        </authorList>
    </citation>
    <scope>NUCLEOTIDE SEQUENCE [LARGE SCALE GENOMIC DNA]</scope>
    <source>
        <tissue evidence="3">Leaf</tissue>
    </source>
</reference>
<evidence type="ECO:0000256" key="1">
    <source>
        <dbReference type="ARBA" id="ARBA00038242"/>
    </source>
</evidence>
<dbReference type="CDD" id="cd07816">
    <property type="entry name" value="Bet_v1-like"/>
    <property type="match status" value="1"/>
</dbReference>
<dbReference type="SMART" id="SM01037">
    <property type="entry name" value="Bet_v_1"/>
    <property type="match status" value="1"/>
</dbReference>
<dbReference type="GO" id="GO:0006952">
    <property type="term" value="P:defense response"/>
    <property type="evidence" value="ECO:0007669"/>
    <property type="project" value="InterPro"/>
</dbReference>
<proteinExistence type="inferred from homology"/>
<accession>A0A2C9U2L7</accession>
<dbReference type="AlphaFoldDB" id="A0A2C9U2L7"/>
<dbReference type="InterPro" id="IPR052006">
    <property type="entry name" value="MLP-like"/>
</dbReference>